<evidence type="ECO:0000313" key="2">
    <source>
        <dbReference type="Proteomes" id="UP000183832"/>
    </source>
</evidence>
<keyword evidence="2" id="KW-1185">Reference proteome</keyword>
<evidence type="ECO:0000313" key="1">
    <source>
        <dbReference type="EMBL" id="CRL04748.1"/>
    </source>
</evidence>
<proteinExistence type="predicted"/>
<reference evidence="1 2" key="1">
    <citation type="submission" date="2015-04" db="EMBL/GenBank/DDBJ databases">
        <authorList>
            <person name="Syromyatnikov M.Y."/>
            <person name="Popov V.N."/>
        </authorList>
    </citation>
    <scope>NUCLEOTIDE SEQUENCE [LARGE SCALE GENOMIC DNA]</scope>
</reference>
<accession>A0A1J1IYW8</accession>
<gene>
    <name evidence="1" type="ORF">CLUMA_CG017808</name>
</gene>
<organism evidence="1 2">
    <name type="scientific">Clunio marinus</name>
    <dbReference type="NCBI Taxonomy" id="568069"/>
    <lineage>
        <taxon>Eukaryota</taxon>
        <taxon>Metazoa</taxon>
        <taxon>Ecdysozoa</taxon>
        <taxon>Arthropoda</taxon>
        <taxon>Hexapoda</taxon>
        <taxon>Insecta</taxon>
        <taxon>Pterygota</taxon>
        <taxon>Neoptera</taxon>
        <taxon>Endopterygota</taxon>
        <taxon>Diptera</taxon>
        <taxon>Nematocera</taxon>
        <taxon>Chironomoidea</taxon>
        <taxon>Chironomidae</taxon>
        <taxon>Clunio</taxon>
    </lineage>
</organism>
<dbReference type="AlphaFoldDB" id="A0A1J1IYW8"/>
<dbReference type="EMBL" id="CVRI01000063">
    <property type="protein sequence ID" value="CRL04748.1"/>
    <property type="molecule type" value="Genomic_DNA"/>
</dbReference>
<name>A0A1J1IYW8_9DIPT</name>
<dbReference type="Proteomes" id="UP000183832">
    <property type="component" value="Unassembled WGS sequence"/>
</dbReference>
<sequence>MKQLGTNPTKKEKKNICENREQHATHTTITVIDILIRFAFPLSGETRIHVVALQTIRIDSDIEEKFKEF</sequence>
<protein>
    <submittedName>
        <fullName evidence="1">CLUMA_CG017808, isoform A</fullName>
    </submittedName>
</protein>